<dbReference type="AlphaFoldDB" id="A0AAE1HA07"/>
<protein>
    <submittedName>
        <fullName evidence="1">Protein unc-13-like protein C</fullName>
    </submittedName>
</protein>
<keyword evidence="2" id="KW-1185">Reference proteome</keyword>
<organism evidence="1 2">
    <name type="scientific">Frankliniella fusca</name>
    <dbReference type="NCBI Taxonomy" id="407009"/>
    <lineage>
        <taxon>Eukaryota</taxon>
        <taxon>Metazoa</taxon>
        <taxon>Ecdysozoa</taxon>
        <taxon>Arthropoda</taxon>
        <taxon>Hexapoda</taxon>
        <taxon>Insecta</taxon>
        <taxon>Pterygota</taxon>
        <taxon>Neoptera</taxon>
        <taxon>Paraneoptera</taxon>
        <taxon>Thysanoptera</taxon>
        <taxon>Terebrantia</taxon>
        <taxon>Thripoidea</taxon>
        <taxon>Thripidae</taxon>
        <taxon>Frankliniella</taxon>
    </lineage>
</organism>
<accession>A0AAE1HA07</accession>
<evidence type="ECO:0000313" key="2">
    <source>
        <dbReference type="Proteomes" id="UP001219518"/>
    </source>
</evidence>
<sequence>MSRLRSGNDNKADNKQTVGEMSKSELISLIGDCLKPVNETVQSLKNEVSKLTNDVARLTSEIVSKDAVIAEMKSRLEECEQYARRNCLRIFGLPEKPNEKTDELVVDLAVKLGINISETQIDRSHRVGKPGTKPRPIIVKFIGYATRKAVFTSKKTLKGSGITIRKDLTRQRLDLLKKTAEVFTEKNVWTQDGVILVKVPGVQRPVRLRSVKDLDSAKLKYVG</sequence>
<comment type="caution">
    <text evidence="1">The sequence shown here is derived from an EMBL/GenBank/DDBJ whole genome shotgun (WGS) entry which is preliminary data.</text>
</comment>
<reference evidence="1" key="2">
    <citation type="journal article" date="2023" name="BMC Genomics">
        <title>Pest status, molecular evolution, and epigenetic factors derived from the genome assembly of Frankliniella fusca, a thysanopteran phytovirus vector.</title>
        <authorList>
            <person name="Catto M.A."/>
            <person name="Labadie P.E."/>
            <person name="Jacobson A.L."/>
            <person name="Kennedy G.G."/>
            <person name="Srinivasan R."/>
            <person name="Hunt B.G."/>
        </authorList>
    </citation>
    <scope>NUCLEOTIDE SEQUENCE</scope>
    <source>
        <strain evidence="1">PL_HMW_Pooled</strain>
    </source>
</reference>
<gene>
    <name evidence="1" type="ORF">KUF71_007065</name>
</gene>
<evidence type="ECO:0000313" key="1">
    <source>
        <dbReference type="EMBL" id="KAK3917579.1"/>
    </source>
</evidence>
<dbReference type="Gene3D" id="3.30.70.1820">
    <property type="entry name" value="L1 transposable element, RRM domain"/>
    <property type="match status" value="1"/>
</dbReference>
<proteinExistence type="predicted"/>
<dbReference type="PANTHER" id="PTHR11505">
    <property type="entry name" value="L1 TRANSPOSABLE ELEMENT-RELATED"/>
    <property type="match status" value="1"/>
</dbReference>
<reference evidence="1" key="1">
    <citation type="submission" date="2021-07" db="EMBL/GenBank/DDBJ databases">
        <authorList>
            <person name="Catto M.A."/>
            <person name="Jacobson A."/>
            <person name="Kennedy G."/>
            <person name="Labadie P."/>
            <person name="Hunt B.G."/>
            <person name="Srinivasan R."/>
        </authorList>
    </citation>
    <scope>NUCLEOTIDE SEQUENCE</scope>
    <source>
        <strain evidence="1">PL_HMW_Pooled</strain>
        <tissue evidence="1">Head</tissue>
    </source>
</reference>
<dbReference type="Proteomes" id="UP001219518">
    <property type="component" value="Unassembled WGS sequence"/>
</dbReference>
<name>A0AAE1HA07_9NEOP</name>
<dbReference type="InterPro" id="IPR004244">
    <property type="entry name" value="Transposase_22"/>
</dbReference>
<dbReference type="EMBL" id="JAHWGI010000751">
    <property type="protein sequence ID" value="KAK3917579.1"/>
    <property type="molecule type" value="Genomic_DNA"/>
</dbReference>